<proteinExistence type="predicted"/>
<dbReference type="EC" id="2.7.7.65" evidence="1"/>
<dbReference type="Proteomes" id="UP001169760">
    <property type="component" value="Unassembled WGS sequence"/>
</dbReference>
<dbReference type="PANTHER" id="PTHR45138:SF9">
    <property type="entry name" value="DIGUANYLATE CYCLASE DGCM-RELATED"/>
    <property type="match status" value="1"/>
</dbReference>
<name>A0AAW7XAB5_9GAMM</name>
<dbReference type="PANTHER" id="PTHR45138">
    <property type="entry name" value="REGULATORY COMPONENTS OF SENSORY TRANSDUCTION SYSTEM"/>
    <property type="match status" value="1"/>
</dbReference>
<dbReference type="AlphaFoldDB" id="A0AAW7XAB5"/>
<feature type="domain" description="GGDEF" evidence="4">
    <location>
        <begin position="324"/>
        <end position="456"/>
    </location>
</feature>
<comment type="catalytic activity">
    <reaction evidence="2">
        <text>2 GTP = 3',3'-c-di-GMP + 2 diphosphate</text>
        <dbReference type="Rhea" id="RHEA:24898"/>
        <dbReference type="ChEBI" id="CHEBI:33019"/>
        <dbReference type="ChEBI" id="CHEBI:37565"/>
        <dbReference type="ChEBI" id="CHEBI:58805"/>
        <dbReference type="EC" id="2.7.7.65"/>
    </reaction>
</comment>
<evidence type="ECO:0000313" key="5">
    <source>
        <dbReference type="EMBL" id="MDO6424830.1"/>
    </source>
</evidence>
<dbReference type="EMBL" id="JAUOPB010000018">
    <property type="protein sequence ID" value="MDO6424830.1"/>
    <property type="molecule type" value="Genomic_DNA"/>
</dbReference>
<dbReference type="InterPro" id="IPR029787">
    <property type="entry name" value="Nucleotide_cyclase"/>
</dbReference>
<dbReference type="NCBIfam" id="TIGR00254">
    <property type="entry name" value="GGDEF"/>
    <property type="match status" value="1"/>
</dbReference>
<evidence type="ECO:0000259" key="4">
    <source>
        <dbReference type="PROSITE" id="PS50887"/>
    </source>
</evidence>
<keyword evidence="3" id="KW-0812">Transmembrane</keyword>
<evidence type="ECO:0000256" key="1">
    <source>
        <dbReference type="ARBA" id="ARBA00012528"/>
    </source>
</evidence>
<dbReference type="GO" id="GO:0052621">
    <property type="term" value="F:diguanylate cyclase activity"/>
    <property type="evidence" value="ECO:0007669"/>
    <property type="project" value="UniProtKB-EC"/>
</dbReference>
<comment type="caution">
    <text evidence="5">The sequence shown here is derived from an EMBL/GenBank/DDBJ whole genome shotgun (WGS) entry which is preliminary data.</text>
</comment>
<dbReference type="InterPro" id="IPR043128">
    <property type="entry name" value="Rev_trsase/Diguanyl_cyclase"/>
</dbReference>
<accession>A0AAW7XAB5</accession>
<dbReference type="InterPro" id="IPR050469">
    <property type="entry name" value="Diguanylate_Cyclase"/>
</dbReference>
<dbReference type="PROSITE" id="PS50887">
    <property type="entry name" value="GGDEF"/>
    <property type="match status" value="1"/>
</dbReference>
<dbReference type="RefSeq" id="WP_303494052.1">
    <property type="nucleotide sequence ID" value="NZ_JAUOPB010000018.1"/>
</dbReference>
<dbReference type="SUPFAM" id="SSF55073">
    <property type="entry name" value="Nucleotide cyclase"/>
    <property type="match status" value="1"/>
</dbReference>
<evidence type="ECO:0000256" key="2">
    <source>
        <dbReference type="ARBA" id="ARBA00034247"/>
    </source>
</evidence>
<protein>
    <recommendedName>
        <fullName evidence="1">diguanylate cyclase</fullName>
        <ecNumber evidence="1">2.7.7.65</ecNumber>
    </recommendedName>
</protein>
<dbReference type="SMART" id="SM00267">
    <property type="entry name" value="GGDEF"/>
    <property type="match status" value="1"/>
</dbReference>
<evidence type="ECO:0000256" key="3">
    <source>
        <dbReference type="SAM" id="Phobius"/>
    </source>
</evidence>
<evidence type="ECO:0000313" key="6">
    <source>
        <dbReference type="Proteomes" id="UP001169760"/>
    </source>
</evidence>
<keyword evidence="3" id="KW-0472">Membrane</keyword>
<keyword evidence="3" id="KW-1133">Transmembrane helix</keyword>
<dbReference type="Gene3D" id="6.10.340.10">
    <property type="match status" value="1"/>
</dbReference>
<dbReference type="CDD" id="cd01949">
    <property type="entry name" value="GGDEF"/>
    <property type="match status" value="1"/>
</dbReference>
<dbReference type="Gene3D" id="3.30.70.270">
    <property type="match status" value="1"/>
</dbReference>
<sequence length="456" mass="51478">MKLTIRAKLFLSHFFAIMFVSGSIGSYFYGSAIENLENSLKSRLRNSAALLSKSFDTKELDLIQNEQNKSLPEYEKNLQLIISYASSNDDIAFIYIMRLRDGLVEFVLDSDQVNPAKPGEIYKQNIPELIEGFTRVSVDSSITTDRWGSFMSGYAPIGGGAAQYLIGLDMKADDVSNKLQDLKTKGLLSLLMSLILAYACCYYLSRNFVYRIRRLHDQCGDLIHADPKDVSVKGDEIDDLSDVFSVMLESFQKNQEILEAKVTERTEEVNKANRNLMIEVKARKQMMEQLRDLARTDYLTTLINRREMTNILRSVCIDYKVNPKPFVVTLMDIDDFKNINDCYGNGVGDEVLLSLCKRLSAMLDTKEVLARWGGEELLFLMNDATLTDAALRAEALRKTIEGMEFSVDNNIVSITASFGLAEYEVERGLDATIKEAGLALYRAKRLGKNRVSIEDS</sequence>
<reference evidence="5" key="1">
    <citation type="submission" date="2023-07" db="EMBL/GenBank/DDBJ databases">
        <title>Genome content predicts the carbon catabolic preferences of heterotrophic bacteria.</title>
        <authorList>
            <person name="Gralka M."/>
        </authorList>
    </citation>
    <scope>NUCLEOTIDE SEQUENCE</scope>
    <source>
        <strain evidence="5">I3M17_2</strain>
    </source>
</reference>
<gene>
    <name evidence="5" type="ORF">Q4521_20240</name>
</gene>
<feature type="transmembrane region" description="Helical" evidence="3">
    <location>
        <begin position="186"/>
        <end position="205"/>
    </location>
</feature>
<dbReference type="InterPro" id="IPR000160">
    <property type="entry name" value="GGDEF_dom"/>
</dbReference>
<dbReference type="Pfam" id="PF00990">
    <property type="entry name" value="GGDEF"/>
    <property type="match status" value="1"/>
</dbReference>
<organism evidence="5 6">
    <name type="scientific">Saccharophagus degradans</name>
    <dbReference type="NCBI Taxonomy" id="86304"/>
    <lineage>
        <taxon>Bacteria</taxon>
        <taxon>Pseudomonadati</taxon>
        <taxon>Pseudomonadota</taxon>
        <taxon>Gammaproteobacteria</taxon>
        <taxon>Cellvibrionales</taxon>
        <taxon>Cellvibrionaceae</taxon>
        <taxon>Saccharophagus</taxon>
    </lineage>
</organism>